<feature type="region of interest" description="Disordered" evidence="7">
    <location>
        <begin position="1076"/>
        <end position="1105"/>
    </location>
</feature>
<feature type="region of interest" description="Disordered" evidence="7">
    <location>
        <begin position="118"/>
        <end position="156"/>
    </location>
</feature>
<comment type="catalytic activity">
    <reaction evidence="1">
        <text>ATP + protein L-histidine = ADP + protein N-phospho-L-histidine.</text>
        <dbReference type="EC" id="2.7.13.3"/>
    </reaction>
</comment>
<dbReference type="EMBL" id="BQKY01000005">
    <property type="protein sequence ID" value="GJN89446.1"/>
    <property type="molecule type" value="Genomic_DNA"/>
</dbReference>
<dbReference type="SMART" id="SM00448">
    <property type="entry name" value="REC"/>
    <property type="match status" value="1"/>
</dbReference>
<sequence>MHVQVAIGSPPPPGATRAAVKRGSSFGEASPLTAATAGIESVAGIHADEVGSTRPHAQVSAPEDGAARDELLRDASQTDDDETEEESLADWMARYRIGRAGASDQTPAPPAAIRAILDGRDNLKSPTTSSTVTGPGKSGSSGRDSPSTASIDSRASSASLPSVNSLTVAALLDFYRRKGHLPAPPGPYEEERLRLAHKYGLDQPVRRKAIDRICSLAKAYFRTSAVVIRLSTTIKFWAPSEGGAMKNQGWTFRRDHLRWNRRFALHKRLTGFFADAMLSSYRDPKAVFIVGDADKDWRFKGNPYTIANGGGLAFYAAANVNLPFPSTSRYNASGLELPSTLASGALCLVDPQPRKPSDFSDQDRAVLVDFAEMISREFQLGFAERRRAQEAQQSEFVDSFLRQALVLPNAPDSFEPIASRSVPSTRASFRSGRRHGEPVKGPDSAPSANSRIEETSTANATQESASSTPAEPRTTIFHTAALNLRTLTFAGSAALLDLRSYRSSTVRSPVQHPHDRTSGQRFVNPESPATSVEPAPGDGDRATPWPDPAMSSGSPNSFWRTAGTDDAPAVGGTGGAGTQGRGRISLMAADGDVDWLGAFTSKPEGSWRDVMLGEAVDDVLKACFDEDIKSPEASHVDASPFVAHGLIPDSLATASICIPVFDVDGQPILLVILASGEKWFDFEPNDRRFAGSVGAIIVGSLLRQRAIEADLAKLRFVSHVSHELRTPLHGCNSQIELIREFASPAELRKLAPLLDAADVCLESLSDVLNDTLDFSKLTQPTSSSEEELAEYRRRAFVQTDLCSLIEGVVKSTWVRKQRVDSVSTDLSKPHLRSGLATTDAADGQVDLVLEIEERKGGWSGFADVGGLKRVLLNLVGNALKFTHRGEIKISLREVGVLANVPAEANQGVETERRIVAITVRDTGIGMSEDFIRNSSYLTPFLQADPFVSGAGLGLSIVHTILKRMGGKLDVVSQLGAGTSMSITLPIDLVASASSNSTLSPSLPRISRRNVSEELARLLHLGPGGLGPLTPPAQPARNVSPSAGFFASQPRVTTPLDEVDFATAISVAHASLSPTIQPVRPDSLARTPSFQLDTPPRKAARTLGSKADSNELVVETAKLSIAAVSSAASRSVPMSDPLDADSVSSIAPPGSDAVVGPSHHGKVRVLVAEDNPIARNILVKLLTGKGIPFSAAEDGQEALELFEAGGGSYSLFLADVQMPRLDGIDASVAMRRLEAERGWPPMRILALTGLSNESDMQKALGSDGPINEWIVKGGRSLRIILDEVTRLQSELDEENEVAPA</sequence>
<proteinExistence type="predicted"/>
<dbReference type="InterPro" id="IPR004358">
    <property type="entry name" value="Sig_transdc_His_kin-like_C"/>
</dbReference>
<dbReference type="Pfam" id="PF00072">
    <property type="entry name" value="Response_reg"/>
    <property type="match status" value="1"/>
</dbReference>
<gene>
    <name evidence="10" type="ORF">Rhopal_002432-T1</name>
</gene>
<evidence type="ECO:0000256" key="3">
    <source>
        <dbReference type="ARBA" id="ARBA00022553"/>
    </source>
</evidence>
<accession>A0AAV5GA12</accession>
<reference evidence="10 11" key="1">
    <citation type="submission" date="2021-12" db="EMBL/GenBank/DDBJ databases">
        <title>High titer production of polyol ester of fatty acids by Rhodotorula paludigena BS15 towards product separation-free biomass refinery.</title>
        <authorList>
            <person name="Mano J."/>
            <person name="Ono H."/>
            <person name="Tanaka T."/>
            <person name="Naito K."/>
            <person name="Sushida H."/>
            <person name="Ike M."/>
            <person name="Tokuyasu K."/>
            <person name="Kitaoka M."/>
        </authorList>
    </citation>
    <scope>NUCLEOTIDE SEQUENCE [LARGE SCALE GENOMIC DNA]</scope>
    <source>
        <strain evidence="10 11">BS15</strain>
    </source>
</reference>
<dbReference type="SUPFAM" id="SSF52172">
    <property type="entry name" value="CheY-like"/>
    <property type="match status" value="1"/>
</dbReference>
<feature type="compositionally biased region" description="Low complexity" evidence="7">
    <location>
        <begin position="124"/>
        <end position="142"/>
    </location>
</feature>
<dbReference type="InterPro" id="IPR003594">
    <property type="entry name" value="HATPase_dom"/>
</dbReference>
<organism evidence="10 11">
    <name type="scientific">Rhodotorula paludigena</name>
    <dbReference type="NCBI Taxonomy" id="86838"/>
    <lineage>
        <taxon>Eukaryota</taxon>
        <taxon>Fungi</taxon>
        <taxon>Dikarya</taxon>
        <taxon>Basidiomycota</taxon>
        <taxon>Pucciniomycotina</taxon>
        <taxon>Microbotryomycetes</taxon>
        <taxon>Sporidiobolales</taxon>
        <taxon>Sporidiobolaceae</taxon>
        <taxon>Rhodotorula</taxon>
    </lineage>
</organism>
<feature type="modified residue" description="4-aspartylphosphate" evidence="6">
    <location>
        <position position="1214"/>
    </location>
</feature>
<dbReference type="PROSITE" id="PS50109">
    <property type="entry name" value="HIS_KIN"/>
    <property type="match status" value="1"/>
</dbReference>
<feature type="compositionally biased region" description="Polar residues" evidence="7">
    <location>
        <begin position="143"/>
        <end position="156"/>
    </location>
</feature>
<protein>
    <recommendedName>
        <fullName evidence="2">histidine kinase</fullName>
        <ecNumber evidence="2">2.7.13.3</ecNumber>
    </recommendedName>
</protein>
<dbReference type="EC" id="2.7.13.3" evidence="2"/>
<dbReference type="Pfam" id="PF02518">
    <property type="entry name" value="HATPase_c"/>
    <property type="match status" value="1"/>
</dbReference>
<dbReference type="PRINTS" id="PR00344">
    <property type="entry name" value="BCTRLSENSOR"/>
</dbReference>
<name>A0AAV5GA12_9BASI</name>
<evidence type="ECO:0000259" key="8">
    <source>
        <dbReference type="PROSITE" id="PS50109"/>
    </source>
</evidence>
<comment type="caution">
    <text evidence="10">The sequence shown here is derived from an EMBL/GenBank/DDBJ whole genome shotgun (WGS) entry which is preliminary data.</text>
</comment>
<dbReference type="InterPro" id="IPR005467">
    <property type="entry name" value="His_kinase_dom"/>
</dbReference>
<feature type="domain" description="Response regulatory" evidence="9">
    <location>
        <begin position="1163"/>
        <end position="1286"/>
    </location>
</feature>
<evidence type="ECO:0000313" key="11">
    <source>
        <dbReference type="Proteomes" id="UP001342314"/>
    </source>
</evidence>
<feature type="compositionally biased region" description="Polar residues" evidence="7">
    <location>
        <begin position="446"/>
        <end position="469"/>
    </location>
</feature>
<feature type="domain" description="Histidine kinase" evidence="8">
    <location>
        <begin position="719"/>
        <end position="988"/>
    </location>
</feature>
<dbReference type="SMART" id="SM00387">
    <property type="entry name" value="HATPase_c"/>
    <property type="match status" value="1"/>
</dbReference>
<evidence type="ECO:0000256" key="7">
    <source>
        <dbReference type="SAM" id="MobiDB-lite"/>
    </source>
</evidence>
<dbReference type="SUPFAM" id="SSF47384">
    <property type="entry name" value="Homodimeric domain of signal transducing histidine kinase"/>
    <property type="match status" value="1"/>
</dbReference>
<feature type="region of interest" description="Disordered" evidence="7">
    <location>
        <begin position="1130"/>
        <end position="1157"/>
    </location>
</feature>
<dbReference type="InterPro" id="IPR011006">
    <property type="entry name" value="CheY-like_superfamily"/>
</dbReference>
<evidence type="ECO:0000256" key="1">
    <source>
        <dbReference type="ARBA" id="ARBA00000085"/>
    </source>
</evidence>
<dbReference type="Proteomes" id="UP001342314">
    <property type="component" value="Unassembled WGS sequence"/>
</dbReference>
<dbReference type="Gene3D" id="3.30.565.10">
    <property type="entry name" value="Histidine kinase-like ATPase, C-terminal domain"/>
    <property type="match status" value="1"/>
</dbReference>
<dbReference type="SUPFAM" id="SSF55874">
    <property type="entry name" value="ATPase domain of HSP90 chaperone/DNA topoisomerase II/histidine kinase"/>
    <property type="match status" value="1"/>
</dbReference>
<dbReference type="GO" id="GO:0009927">
    <property type="term" value="F:histidine phosphotransfer kinase activity"/>
    <property type="evidence" value="ECO:0007669"/>
    <property type="project" value="TreeGrafter"/>
</dbReference>
<keyword evidence="5" id="KW-0418">Kinase</keyword>
<evidence type="ECO:0000256" key="4">
    <source>
        <dbReference type="ARBA" id="ARBA00022679"/>
    </source>
</evidence>
<dbReference type="GO" id="GO:0005886">
    <property type="term" value="C:plasma membrane"/>
    <property type="evidence" value="ECO:0007669"/>
    <property type="project" value="TreeGrafter"/>
</dbReference>
<dbReference type="GO" id="GO:0000155">
    <property type="term" value="F:phosphorelay sensor kinase activity"/>
    <property type="evidence" value="ECO:0007669"/>
    <property type="project" value="InterPro"/>
</dbReference>
<dbReference type="SMART" id="SM00388">
    <property type="entry name" value="HisKA"/>
    <property type="match status" value="1"/>
</dbReference>
<keyword evidence="4" id="KW-0808">Transferase</keyword>
<dbReference type="PANTHER" id="PTHR43047:SF72">
    <property type="entry name" value="OSMOSENSING HISTIDINE PROTEIN KINASE SLN1"/>
    <property type="match status" value="1"/>
</dbReference>
<feature type="region of interest" description="Disordered" evidence="7">
    <location>
        <begin position="1"/>
        <end position="23"/>
    </location>
</feature>
<feature type="region of interest" description="Disordered" evidence="7">
    <location>
        <begin position="46"/>
        <end position="87"/>
    </location>
</feature>
<dbReference type="InterPro" id="IPR036890">
    <property type="entry name" value="HATPase_C_sf"/>
</dbReference>
<evidence type="ECO:0000256" key="6">
    <source>
        <dbReference type="PROSITE-ProRule" id="PRU00169"/>
    </source>
</evidence>
<evidence type="ECO:0000256" key="5">
    <source>
        <dbReference type="ARBA" id="ARBA00022777"/>
    </source>
</evidence>
<dbReference type="Gene3D" id="3.40.50.2300">
    <property type="match status" value="1"/>
</dbReference>
<dbReference type="InterPro" id="IPR001789">
    <property type="entry name" value="Sig_transdc_resp-reg_receiver"/>
</dbReference>
<evidence type="ECO:0000259" key="9">
    <source>
        <dbReference type="PROSITE" id="PS50110"/>
    </source>
</evidence>
<evidence type="ECO:0000256" key="2">
    <source>
        <dbReference type="ARBA" id="ARBA00012438"/>
    </source>
</evidence>
<dbReference type="InterPro" id="IPR036097">
    <property type="entry name" value="HisK_dim/P_sf"/>
</dbReference>
<dbReference type="CDD" id="cd00082">
    <property type="entry name" value="HisKA"/>
    <property type="match status" value="1"/>
</dbReference>
<keyword evidence="11" id="KW-1185">Reference proteome</keyword>
<evidence type="ECO:0000313" key="10">
    <source>
        <dbReference type="EMBL" id="GJN89446.1"/>
    </source>
</evidence>
<dbReference type="Gene3D" id="1.10.287.130">
    <property type="match status" value="1"/>
</dbReference>
<feature type="compositionally biased region" description="Acidic residues" evidence="7">
    <location>
        <begin position="77"/>
        <end position="87"/>
    </location>
</feature>
<dbReference type="PROSITE" id="PS50110">
    <property type="entry name" value="RESPONSE_REGULATORY"/>
    <property type="match status" value="1"/>
</dbReference>
<feature type="region of interest" description="Disordered" evidence="7">
    <location>
        <begin position="505"/>
        <end position="555"/>
    </location>
</feature>
<dbReference type="CDD" id="cd17546">
    <property type="entry name" value="REC_hyHK_CKI1_RcsC-like"/>
    <property type="match status" value="1"/>
</dbReference>
<dbReference type="PANTHER" id="PTHR43047">
    <property type="entry name" value="TWO-COMPONENT HISTIDINE PROTEIN KINASE"/>
    <property type="match status" value="1"/>
</dbReference>
<keyword evidence="3 6" id="KW-0597">Phosphoprotein</keyword>
<feature type="region of interest" description="Disordered" evidence="7">
    <location>
        <begin position="412"/>
        <end position="473"/>
    </location>
</feature>
<dbReference type="Pfam" id="PF00512">
    <property type="entry name" value="HisKA"/>
    <property type="match status" value="1"/>
</dbReference>
<dbReference type="InterPro" id="IPR003661">
    <property type="entry name" value="HisK_dim/P_dom"/>
</dbReference>